<dbReference type="SUPFAM" id="SSF50974">
    <property type="entry name" value="Nitrous oxide reductase, N-terminal domain"/>
    <property type="match status" value="1"/>
</dbReference>
<evidence type="ECO:0000313" key="5">
    <source>
        <dbReference type="Proteomes" id="UP000660885"/>
    </source>
</evidence>
<dbReference type="PANTHER" id="PTHR47197">
    <property type="entry name" value="PROTEIN NIRF"/>
    <property type="match status" value="1"/>
</dbReference>
<comment type="caution">
    <text evidence="4">The sequence shown here is derived from an EMBL/GenBank/DDBJ whole genome shotgun (WGS) entry which is preliminary data.</text>
</comment>
<name>A0ABS1UA12_9PROT</name>
<dbReference type="Gene3D" id="2.130.10.10">
    <property type="entry name" value="YVTN repeat-like/Quinoprotein amine dehydrogenase"/>
    <property type="match status" value="2"/>
</dbReference>
<evidence type="ECO:0000256" key="2">
    <source>
        <dbReference type="SAM" id="MobiDB-lite"/>
    </source>
</evidence>
<evidence type="ECO:0000313" key="4">
    <source>
        <dbReference type="EMBL" id="MBL6081529.1"/>
    </source>
</evidence>
<sequence length="391" mass="42753">MRSDNTPERQRGPRPLWPTALALALALPGLARANLIYVLNSADASISVVDSISREEVRRIPVLREVHHLILTPDRRELMIGDSGGNELLFLDPATAEVTRRERFSNPYHMEHSPDGRYLVVTSLRRDQVDIYEAGSRTLLARLKVPDKPSHLAFSPDSRFAYVTLQGARRLMAIDLAERKPVWSVEVGSQPAGVIWNNGRLLVGVMGSDHVAVVNPAEARLERTVFVGRGAHTVFPAPDGRALYVTSRVDSRITVLDPQTLEPKARWDIPGGPDCIAFDPEGKMWVTLRWIAKVAVVDTATGQAEAIPVGRSPHGIFVQPRREPMAPVPSAGLPGPRPATAASEPEDLQSEAPVQSVRAAPVAPAPVPAAVTSQPAAPAEAASWWRHWMRR</sequence>
<dbReference type="InterPro" id="IPR015943">
    <property type="entry name" value="WD40/YVTN_repeat-like_dom_sf"/>
</dbReference>
<keyword evidence="5" id="KW-1185">Reference proteome</keyword>
<dbReference type="RefSeq" id="WP_202834747.1">
    <property type="nucleotide sequence ID" value="NZ_JAETWB010000029.1"/>
</dbReference>
<dbReference type="Pfam" id="PF21783">
    <property type="entry name" value="YNCE"/>
    <property type="match status" value="1"/>
</dbReference>
<dbReference type="InterPro" id="IPR048433">
    <property type="entry name" value="YNCE-like_beta-prop"/>
</dbReference>
<dbReference type="PANTHER" id="PTHR47197:SF3">
    <property type="entry name" value="DIHYDRO-HEME D1 DEHYDROGENASE"/>
    <property type="match status" value="1"/>
</dbReference>
<accession>A0ABS1UA12</accession>
<feature type="domain" description="YNCE-like beta-propeller" evidence="3">
    <location>
        <begin position="17"/>
        <end position="318"/>
    </location>
</feature>
<feature type="region of interest" description="Disordered" evidence="2">
    <location>
        <begin position="321"/>
        <end position="360"/>
    </location>
</feature>
<organism evidence="4 5">
    <name type="scientific">Belnapia arida</name>
    <dbReference type="NCBI Taxonomy" id="2804533"/>
    <lineage>
        <taxon>Bacteria</taxon>
        <taxon>Pseudomonadati</taxon>
        <taxon>Pseudomonadota</taxon>
        <taxon>Alphaproteobacteria</taxon>
        <taxon>Acetobacterales</taxon>
        <taxon>Roseomonadaceae</taxon>
        <taxon>Belnapia</taxon>
    </lineage>
</organism>
<proteinExistence type="predicted"/>
<evidence type="ECO:0000256" key="1">
    <source>
        <dbReference type="ARBA" id="ARBA00022729"/>
    </source>
</evidence>
<dbReference type="EMBL" id="JAETWB010000029">
    <property type="protein sequence ID" value="MBL6081529.1"/>
    <property type="molecule type" value="Genomic_DNA"/>
</dbReference>
<dbReference type="InterPro" id="IPR051200">
    <property type="entry name" value="Host-pathogen_enzymatic-act"/>
</dbReference>
<keyword evidence="1" id="KW-0732">Signal</keyword>
<evidence type="ECO:0000259" key="3">
    <source>
        <dbReference type="Pfam" id="PF21783"/>
    </source>
</evidence>
<reference evidence="4 5" key="1">
    <citation type="submission" date="2021-01" db="EMBL/GenBank/DDBJ databases">
        <title>Belnapia mucosa sp. nov. and Belnapia arida sp. nov., isolated from the Tabernas Desert (Almeria, Spain).</title>
        <authorList>
            <person name="Molina-Menor E."/>
            <person name="Vidal-Verdu A."/>
            <person name="Calonge A."/>
            <person name="Satari L."/>
            <person name="Pereto J."/>
            <person name="Porcar M."/>
        </authorList>
    </citation>
    <scope>NUCLEOTIDE SEQUENCE [LARGE SCALE GENOMIC DNA]</scope>
    <source>
        <strain evidence="4 5">T18</strain>
    </source>
</reference>
<dbReference type="InterPro" id="IPR011045">
    <property type="entry name" value="N2O_reductase_N"/>
</dbReference>
<protein>
    <submittedName>
        <fullName evidence="4">YncE family protein</fullName>
    </submittedName>
</protein>
<gene>
    <name evidence="4" type="ORF">JMJ56_26420</name>
</gene>
<dbReference type="Proteomes" id="UP000660885">
    <property type="component" value="Unassembled WGS sequence"/>
</dbReference>